<dbReference type="InterPro" id="IPR024653">
    <property type="entry name" value="Peptidase_M10/M27/M57"/>
</dbReference>
<keyword evidence="2" id="KW-0645">Protease</keyword>
<dbReference type="EMBL" id="JAPDNS010000001">
    <property type="protein sequence ID" value="MCW3484081.1"/>
    <property type="molecule type" value="Genomic_DNA"/>
</dbReference>
<dbReference type="Proteomes" id="UP001207742">
    <property type="component" value="Unassembled WGS sequence"/>
</dbReference>
<evidence type="ECO:0000256" key="1">
    <source>
        <dbReference type="SAM" id="SignalP"/>
    </source>
</evidence>
<accession>A0ABT3IJE3</accession>
<dbReference type="RefSeq" id="WP_264729600.1">
    <property type="nucleotide sequence ID" value="NZ_JAPDNR010000001.1"/>
</dbReference>
<sequence>MKVNNLCLLLCVVATFLFSCRKEEAAGNSATDTISAAVLDQIKAAGYDVTGIRQTEEGYIVENDLLLPYSDVAKLPGRLYLPAGKTELVRASQLVTGLPRVITIAVTGLPGSYISATDQAIAAYNSLNLKLRFQRVVGSAQITIQGRDLGVVSGRWPYAYAGYPSGGNPYPSITINTNPSAFGTPPDIVALRKSILHEIGHTIGFQHSDASNPAFSCGPGVYNGPAVVGGVIYIPGTPAGPEACSWMLTCLDPTCTSNFTPGDIIGLRYIYG</sequence>
<proteinExistence type="predicted"/>
<evidence type="ECO:0000313" key="3">
    <source>
        <dbReference type="Proteomes" id="UP001207742"/>
    </source>
</evidence>
<keyword evidence="3" id="KW-1185">Reference proteome</keyword>
<comment type="caution">
    <text evidence="2">The sequence shown here is derived from an EMBL/GenBank/DDBJ whole genome shotgun (WGS) entry which is preliminary data.</text>
</comment>
<organism evidence="2 3">
    <name type="scientific">Chitinophaga nivalis</name>
    <dbReference type="NCBI Taxonomy" id="2991709"/>
    <lineage>
        <taxon>Bacteria</taxon>
        <taxon>Pseudomonadati</taxon>
        <taxon>Bacteroidota</taxon>
        <taxon>Chitinophagia</taxon>
        <taxon>Chitinophagales</taxon>
        <taxon>Chitinophagaceae</taxon>
        <taxon>Chitinophaga</taxon>
    </lineage>
</organism>
<gene>
    <name evidence="2" type="ORF">OL497_09265</name>
</gene>
<dbReference type="GO" id="GO:0008237">
    <property type="term" value="F:metallopeptidase activity"/>
    <property type="evidence" value="ECO:0007669"/>
    <property type="project" value="UniProtKB-KW"/>
</dbReference>
<reference evidence="2 3" key="1">
    <citation type="submission" date="2022-10" db="EMBL/GenBank/DDBJ databases">
        <title>Chitinophaga nivalis PC15 sp. nov., isolated from Pyeongchang county, South Korea.</title>
        <authorList>
            <person name="Trinh H.N."/>
        </authorList>
    </citation>
    <scope>NUCLEOTIDE SEQUENCE [LARGE SCALE GENOMIC DNA]</scope>
    <source>
        <strain evidence="2 3">PC14</strain>
    </source>
</reference>
<dbReference type="InterPro" id="IPR024079">
    <property type="entry name" value="MetalloPept_cat_dom_sf"/>
</dbReference>
<protein>
    <submittedName>
        <fullName evidence="2">Zinc-dependent metalloprotease</fullName>
    </submittedName>
</protein>
<keyword evidence="1" id="KW-0732">Signal</keyword>
<evidence type="ECO:0000313" key="2">
    <source>
        <dbReference type="EMBL" id="MCW3484081.1"/>
    </source>
</evidence>
<dbReference type="Pfam" id="PF12388">
    <property type="entry name" value="Peptidase_M57"/>
    <property type="match status" value="1"/>
</dbReference>
<dbReference type="Gene3D" id="3.40.390.10">
    <property type="entry name" value="Collagenase (Catalytic Domain)"/>
    <property type="match status" value="1"/>
</dbReference>
<dbReference type="SUPFAM" id="SSF55486">
    <property type="entry name" value="Metalloproteases ('zincins'), catalytic domain"/>
    <property type="match status" value="1"/>
</dbReference>
<name>A0ABT3IJE3_9BACT</name>
<dbReference type="PROSITE" id="PS51257">
    <property type="entry name" value="PROKAR_LIPOPROTEIN"/>
    <property type="match status" value="1"/>
</dbReference>
<keyword evidence="2" id="KW-0378">Hydrolase</keyword>
<keyword evidence="2" id="KW-0482">Metalloprotease</keyword>
<feature type="chain" id="PRO_5047097562" evidence="1">
    <location>
        <begin position="26"/>
        <end position="272"/>
    </location>
</feature>
<feature type="signal peptide" evidence="1">
    <location>
        <begin position="1"/>
        <end position="25"/>
    </location>
</feature>